<organism evidence="2 3">
    <name type="scientific">Saccharopolyspora gregorii</name>
    <dbReference type="NCBI Taxonomy" id="33914"/>
    <lineage>
        <taxon>Bacteria</taxon>
        <taxon>Bacillati</taxon>
        <taxon>Actinomycetota</taxon>
        <taxon>Actinomycetes</taxon>
        <taxon>Pseudonocardiales</taxon>
        <taxon>Pseudonocardiaceae</taxon>
        <taxon>Saccharopolyspora</taxon>
    </lineage>
</organism>
<feature type="compositionally biased region" description="Low complexity" evidence="1">
    <location>
        <begin position="1"/>
        <end position="20"/>
    </location>
</feature>
<evidence type="ECO:0000313" key="3">
    <source>
        <dbReference type="Proteomes" id="UP001500483"/>
    </source>
</evidence>
<proteinExistence type="predicted"/>
<keyword evidence="3" id="KW-1185">Reference proteome</keyword>
<reference evidence="3" key="1">
    <citation type="journal article" date="2019" name="Int. J. Syst. Evol. Microbiol.">
        <title>The Global Catalogue of Microorganisms (GCM) 10K type strain sequencing project: providing services to taxonomists for standard genome sequencing and annotation.</title>
        <authorList>
            <consortium name="The Broad Institute Genomics Platform"/>
            <consortium name="The Broad Institute Genome Sequencing Center for Infectious Disease"/>
            <person name="Wu L."/>
            <person name="Ma J."/>
        </authorList>
    </citation>
    <scope>NUCLEOTIDE SEQUENCE [LARGE SCALE GENOMIC DNA]</scope>
    <source>
        <strain evidence="3">JCM 9687</strain>
    </source>
</reference>
<evidence type="ECO:0000313" key="2">
    <source>
        <dbReference type="EMBL" id="GAA3361211.1"/>
    </source>
</evidence>
<comment type="caution">
    <text evidence="2">The sequence shown here is derived from an EMBL/GenBank/DDBJ whole genome shotgun (WGS) entry which is preliminary data.</text>
</comment>
<evidence type="ECO:0000256" key="1">
    <source>
        <dbReference type="SAM" id="MobiDB-lite"/>
    </source>
</evidence>
<gene>
    <name evidence="2" type="ORF">GCM10020366_44280</name>
</gene>
<dbReference type="EMBL" id="BAAAYK010000038">
    <property type="protein sequence ID" value="GAA3361211.1"/>
    <property type="molecule type" value="Genomic_DNA"/>
</dbReference>
<accession>A0ABP6RVW1</accession>
<feature type="region of interest" description="Disordered" evidence="1">
    <location>
        <begin position="1"/>
        <end position="49"/>
    </location>
</feature>
<protein>
    <submittedName>
        <fullName evidence="2">Uncharacterized protein</fullName>
    </submittedName>
</protein>
<sequence length="79" mass="8285">MRARPASAACSLTSETTTSSPLRALTSAMPAPMSPEPTTPTRSIPVTTPILPSDFVVGSRSTDAAMMPKRAVTYGYKVL</sequence>
<name>A0ABP6RVW1_9PSEU</name>
<dbReference type="Proteomes" id="UP001500483">
    <property type="component" value="Unassembled WGS sequence"/>
</dbReference>